<organism evidence="1 2">
    <name type="scientific">Desulfosarcina ovata subsp. sediminis</name>
    <dbReference type="NCBI Taxonomy" id="885957"/>
    <lineage>
        <taxon>Bacteria</taxon>
        <taxon>Pseudomonadati</taxon>
        <taxon>Thermodesulfobacteriota</taxon>
        <taxon>Desulfobacteria</taxon>
        <taxon>Desulfobacterales</taxon>
        <taxon>Desulfosarcinaceae</taxon>
        <taxon>Desulfosarcina</taxon>
    </lineage>
</organism>
<dbReference type="AlphaFoldDB" id="A0A5K8A2Q3"/>
<proteinExistence type="predicted"/>
<accession>A0A5K8A2Q3</accession>
<name>A0A5K8A2Q3_9BACT</name>
<dbReference type="RefSeq" id="WP_155325848.1">
    <property type="nucleotide sequence ID" value="NZ_AP021876.1"/>
</dbReference>
<dbReference type="EMBL" id="AP021876">
    <property type="protein sequence ID" value="BBO86624.1"/>
    <property type="molecule type" value="Genomic_DNA"/>
</dbReference>
<dbReference type="Proteomes" id="UP000425960">
    <property type="component" value="Chromosome"/>
</dbReference>
<dbReference type="KEGG" id="dov:DSCO28_71900"/>
<evidence type="ECO:0000313" key="2">
    <source>
        <dbReference type="Proteomes" id="UP000425960"/>
    </source>
</evidence>
<protein>
    <submittedName>
        <fullName evidence="1">Uncharacterized protein</fullName>
    </submittedName>
</protein>
<evidence type="ECO:0000313" key="1">
    <source>
        <dbReference type="EMBL" id="BBO86624.1"/>
    </source>
</evidence>
<gene>
    <name evidence="1" type="ORF">DSCO28_71900</name>
</gene>
<sequence>MNLKPALSRLPKYLLTGIRHGHFVQLSLECGESFWCSVTQRRGKSFRGLIELDGETVRRGGLVVFGEEHVHAVE</sequence>
<reference evidence="1 2" key="1">
    <citation type="submission" date="2019-11" db="EMBL/GenBank/DDBJ databases">
        <title>Comparative genomics of hydrocarbon-degrading Desulfosarcina strains.</title>
        <authorList>
            <person name="Watanabe M."/>
            <person name="Kojima H."/>
            <person name="Fukui M."/>
        </authorList>
    </citation>
    <scope>NUCLEOTIDE SEQUENCE [LARGE SCALE GENOMIC DNA]</scope>
    <source>
        <strain evidence="1 2">28bB2T</strain>
    </source>
</reference>